<evidence type="ECO:0000259" key="8">
    <source>
        <dbReference type="SMART" id="SM00644"/>
    </source>
</evidence>
<dbReference type="SMART" id="SM00701">
    <property type="entry name" value="PGRP"/>
    <property type="match status" value="1"/>
</dbReference>
<dbReference type="GO" id="GO:0009253">
    <property type="term" value="P:peptidoglycan catabolic process"/>
    <property type="evidence" value="ECO:0007669"/>
    <property type="project" value="InterPro"/>
</dbReference>
<name>A0A6J2QXX7_COTGO</name>
<keyword evidence="2 6" id="KW-0399">Innate immunity</keyword>
<keyword evidence="5" id="KW-1015">Disulfide bond</keyword>
<dbReference type="KEGG" id="cgob:115018001"/>
<feature type="disulfide bond" evidence="7">
    <location>
        <begin position="77"/>
        <end position="83"/>
    </location>
</feature>
<evidence type="ECO:0000256" key="2">
    <source>
        <dbReference type="ARBA" id="ARBA00022588"/>
    </source>
</evidence>
<dbReference type="PANTHER" id="PTHR11022:SF12">
    <property type="entry name" value="PEPTIDOGLYCAN RECOGNITION PROTEIN 3"/>
    <property type="match status" value="1"/>
</dbReference>
<organism evidence="10 11">
    <name type="scientific">Cottoperca gobio</name>
    <name type="common">Frogmouth</name>
    <name type="synonym">Aphritis gobio</name>
    <dbReference type="NCBI Taxonomy" id="56716"/>
    <lineage>
        <taxon>Eukaryota</taxon>
        <taxon>Metazoa</taxon>
        <taxon>Chordata</taxon>
        <taxon>Craniata</taxon>
        <taxon>Vertebrata</taxon>
        <taxon>Euteleostomi</taxon>
        <taxon>Actinopterygii</taxon>
        <taxon>Neopterygii</taxon>
        <taxon>Teleostei</taxon>
        <taxon>Neoteleostei</taxon>
        <taxon>Acanthomorphata</taxon>
        <taxon>Eupercaria</taxon>
        <taxon>Perciformes</taxon>
        <taxon>Notothenioidei</taxon>
        <taxon>Bovichtidae</taxon>
        <taxon>Cottoperca</taxon>
    </lineage>
</organism>
<evidence type="ECO:0000313" key="10">
    <source>
        <dbReference type="Proteomes" id="UP000504630"/>
    </source>
</evidence>
<sequence length="203" mass="22208">MRNEEGVLPVTTPPDTGSLIRRLHGLLKSNASVYRSMAQTVNIVSRQQWGAVPPKSRETLKGPAQKVIIHHTDLPRCKDQSECMKRLVSIQRGHMTDRGFDDIGYNFLAGEDGTVYEGRGWGVVGAHTKGNNHDSLGVAFMGNFQNDMPSTEAMSSVKQLLQTGVCDGFVCPKFALFGHRDLGNTDCPGEKLYAALSQLKCST</sequence>
<reference evidence="11" key="1">
    <citation type="submission" date="2025-08" db="UniProtKB">
        <authorList>
            <consortium name="RefSeq"/>
        </authorList>
    </citation>
    <scope>IDENTIFICATION</scope>
</reference>
<dbReference type="AlphaFoldDB" id="A0A6J2QXX7"/>
<dbReference type="RefSeq" id="XP_029302651.1">
    <property type="nucleotide sequence ID" value="XM_029446791.1"/>
</dbReference>
<comment type="function">
    <text evidence="6">Innate immunity protein that plays several important functions in antimicrobial and antitumor defense systems.</text>
</comment>
<proteinExistence type="inferred from homology"/>
<evidence type="ECO:0000259" key="9">
    <source>
        <dbReference type="SMART" id="SM00701"/>
    </source>
</evidence>
<keyword evidence="3" id="KW-0732">Signal</keyword>
<dbReference type="InterPro" id="IPR006619">
    <property type="entry name" value="PGRP_domain_met/bac"/>
</dbReference>
<feature type="domain" description="N-acetylmuramoyl-L-alanine amidase" evidence="8">
    <location>
        <begin position="52"/>
        <end position="189"/>
    </location>
</feature>
<gene>
    <name evidence="11" type="primary">pglyrp5</name>
</gene>
<dbReference type="InterPro" id="IPR036505">
    <property type="entry name" value="Amidase/PGRP_sf"/>
</dbReference>
<dbReference type="GeneID" id="115018001"/>
<dbReference type="Gene3D" id="3.40.80.10">
    <property type="entry name" value="Peptidoglycan recognition protein-like"/>
    <property type="match status" value="1"/>
</dbReference>
<evidence type="ECO:0000256" key="7">
    <source>
        <dbReference type="PIRSR" id="PIRSR037945-1"/>
    </source>
</evidence>
<dbReference type="GO" id="GO:0045087">
    <property type="term" value="P:innate immune response"/>
    <property type="evidence" value="ECO:0007669"/>
    <property type="project" value="UniProtKB-KW"/>
</dbReference>
<feature type="domain" description="Peptidoglycan recognition protein family" evidence="9">
    <location>
        <begin position="41"/>
        <end position="183"/>
    </location>
</feature>
<dbReference type="GO" id="GO:0042834">
    <property type="term" value="F:peptidoglycan binding"/>
    <property type="evidence" value="ECO:0007669"/>
    <property type="project" value="InterPro"/>
</dbReference>
<evidence type="ECO:0000313" key="11">
    <source>
        <dbReference type="RefSeq" id="XP_029302651.1"/>
    </source>
</evidence>
<dbReference type="CTD" id="553387"/>
<dbReference type="OrthoDB" id="10001926at2759"/>
<keyword evidence="10" id="KW-1185">Reference proteome</keyword>
<dbReference type="FunFam" id="3.40.80.10:FF:000001">
    <property type="entry name" value="Peptidoglycan recognition protein 1"/>
    <property type="match status" value="1"/>
</dbReference>
<protein>
    <recommendedName>
        <fullName evidence="6">Peptidoglycan-recognition protein</fullName>
    </recommendedName>
</protein>
<evidence type="ECO:0000256" key="3">
    <source>
        <dbReference type="ARBA" id="ARBA00022729"/>
    </source>
</evidence>
<evidence type="ECO:0000256" key="4">
    <source>
        <dbReference type="ARBA" id="ARBA00022859"/>
    </source>
</evidence>
<keyword evidence="4 6" id="KW-0391">Immunity</keyword>
<dbReference type="SMART" id="SM00644">
    <property type="entry name" value="Ami_2"/>
    <property type="match status" value="1"/>
</dbReference>
<dbReference type="InterPro" id="IPR015510">
    <property type="entry name" value="PGRP"/>
</dbReference>
<comment type="similarity">
    <text evidence="1 6">Belongs to the N-acetylmuramoyl-L-alanine amidase 2 family.</text>
</comment>
<dbReference type="CDD" id="cd06583">
    <property type="entry name" value="PGRP"/>
    <property type="match status" value="1"/>
</dbReference>
<dbReference type="PIRSF" id="PIRSF037945">
    <property type="entry name" value="PGRPs"/>
    <property type="match status" value="1"/>
</dbReference>
<dbReference type="InterPro" id="IPR017331">
    <property type="entry name" value="Peptidoglycan_recognition"/>
</dbReference>
<evidence type="ECO:0000256" key="5">
    <source>
        <dbReference type="ARBA" id="ARBA00023157"/>
    </source>
</evidence>
<dbReference type="GO" id="GO:0008745">
    <property type="term" value="F:N-acetylmuramoyl-L-alanine amidase activity"/>
    <property type="evidence" value="ECO:0007669"/>
    <property type="project" value="InterPro"/>
</dbReference>
<dbReference type="Pfam" id="PF01510">
    <property type="entry name" value="Amidase_2"/>
    <property type="match status" value="1"/>
</dbReference>
<dbReference type="GO" id="GO:0008270">
    <property type="term" value="F:zinc ion binding"/>
    <property type="evidence" value="ECO:0007669"/>
    <property type="project" value="InterPro"/>
</dbReference>
<accession>A0A6J2QXX7</accession>
<dbReference type="SUPFAM" id="SSF55846">
    <property type="entry name" value="N-acetylmuramoyl-L-alanine amidase-like"/>
    <property type="match status" value="1"/>
</dbReference>
<dbReference type="InParanoid" id="A0A6J2QXX7"/>
<evidence type="ECO:0000256" key="1">
    <source>
        <dbReference type="ARBA" id="ARBA00007553"/>
    </source>
</evidence>
<dbReference type="Proteomes" id="UP000504630">
    <property type="component" value="Chromosome 13"/>
</dbReference>
<evidence type="ECO:0000256" key="6">
    <source>
        <dbReference type="PIRNR" id="PIRNR037945"/>
    </source>
</evidence>
<dbReference type="InterPro" id="IPR002502">
    <property type="entry name" value="Amidase_domain"/>
</dbReference>
<dbReference type="PANTHER" id="PTHR11022">
    <property type="entry name" value="PEPTIDOGLYCAN RECOGNITION PROTEIN"/>
    <property type="match status" value="1"/>
</dbReference>